<protein>
    <submittedName>
        <fullName evidence="1">Uncharacterized protein</fullName>
    </submittedName>
</protein>
<dbReference type="AlphaFoldDB" id="A0A8H3U7V4"/>
<name>A0A8H3U7V4_VENIN</name>
<accession>A0A8H3U7V4</accession>
<dbReference type="Proteomes" id="UP000447873">
    <property type="component" value="Unassembled WGS sequence"/>
</dbReference>
<gene>
    <name evidence="1" type="ORF">EG328_009583</name>
</gene>
<evidence type="ECO:0000313" key="1">
    <source>
        <dbReference type="EMBL" id="KAE9965536.1"/>
    </source>
</evidence>
<comment type="caution">
    <text evidence="1">The sequence shown here is derived from an EMBL/GenBank/DDBJ whole genome shotgun (WGS) entry which is preliminary data.</text>
</comment>
<sequence length="367" mass="41971">MSPITRKHNSRFASKNPFDFLEVSRHVSWAPLDPDFEAEPLPPTHSFFSFFPGEIRNAIYAHLLDVPKTQEAFGHELTLESDDIEKPLLHAVVLHEHARKLSNLVNLGLSCKIAAEEIFSMTKAMVDTSTTLVVKLNILQNTSFNLPSALQNLQLVRSGHFDAFKLLENATLRIIWPQDNLEHFYLGAPEFFRGLRSVPKCLQMQVPWGPWSTYLNNIKIDYGRGDFICQGKDAIFHRPPTSASPSPFFKDGKVLLAWRKTIFNITTFNRTSPNPVNENANANPEIETTLDLGDHLRTQIQNHFLRAATWNRVRGRWEGFLDTGDWWQNKDLDARYSIAGKEIGEQGVEERKEKWFETCVVHYGLLG</sequence>
<dbReference type="EMBL" id="WNWS01000584">
    <property type="protein sequence ID" value="KAE9965536.1"/>
    <property type="molecule type" value="Genomic_DNA"/>
</dbReference>
<proteinExistence type="predicted"/>
<evidence type="ECO:0000313" key="2">
    <source>
        <dbReference type="Proteomes" id="UP000447873"/>
    </source>
</evidence>
<organism evidence="1 2">
    <name type="scientific">Venturia inaequalis</name>
    <name type="common">Apple scab fungus</name>
    <dbReference type="NCBI Taxonomy" id="5025"/>
    <lineage>
        <taxon>Eukaryota</taxon>
        <taxon>Fungi</taxon>
        <taxon>Dikarya</taxon>
        <taxon>Ascomycota</taxon>
        <taxon>Pezizomycotina</taxon>
        <taxon>Dothideomycetes</taxon>
        <taxon>Pleosporomycetidae</taxon>
        <taxon>Venturiales</taxon>
        <taxon>Venturiaceae</taxon>
        <taxon>Venturia</taxon>
    </lineage>
</organism>
<reference evidence="1 2" key="1">
    <citation type="submission" date="2018-12" db="EMBL/GenBank/DDBJ databases">
        <title>Venturia inaequalis Genome Resource.</title>
        <authorList>
            <person name="Lichtner F.J."/>
        </authorList>
    </citation>
    <scope>NUCLEOTIDE SEQUENCE [LARGE SCALE GENOMIC DNA]</scope>
    <source>
        <strain evidence="1 2">120213</strain>
    </source>
</reference>